<dbReference type="Pfam" id="PF09994">
    <property type="entry name" value="T6SS_Tle1-like_cat"/>
    <property type="match status" value="1"/>
</dbReference>
<reference evidence="3" key="1">
    <citation type="journal article" date="2020" name="Phytopathology">
        <title>Genome sequence and comparative analysis of Colletotrichum gloeosporioides isolated from Liriodendron leaves.</title>
        <authorList>
            <person name="Fu F.F."/>
            <person name="Hao Z."/>
            <person name="Wang P."/>
            <person name="Lu Y."/>
            <person name="Xue L.J."/>
            <person name="Wei G."/>
            <person name="Tian Y."/>
            <person name="Baishi H."/>
            <person name="Xu H."/>
            <person name="Shi J."/>
            <person name="Cheng T."/>
            <person name="Wang G."/>
            <person name="Yi Y."/>
            <person name="Chen J."/>
        </authorList>
    </citation>
    <scope>NUCLEOTIDE SEQUENCE</scope>
    <source>
        <strain evidence="3">Lc1</strain>
    </source>
</reference>
<dbReference type="Proteomes" id="UP000613401">
    <property type="component" value="Unassembled WGS sequence"/>
</dbReference>
<dbReference type="AlphaFoldDB" id="A0A8H4CLR7"/>
<protein>
    <recommendedName>
        <fullName evidence="2">T6SS Phospholipase effector Tle1-like catalytic domain-containing protein</fullName>
    </recommendedName>
</protein>
<evidence type="ECO:0000313" key="4">
    <source>
        <dbReference type="Proteomes" id="UP000613401"/>
    </source>
</evidence>
<name>A0A8H4CLR7_COLGL</name>
<evidence type="ECO:0000256" key="1">
    <source>
        <dbReference type="SAM" id="MobiDB-lite"/>
    </source>
</evidence>
<dbReference type="PANTHER" id="PTHR33840">
    <property type="match status" value="1"/>
</dbReference>
<proteinExistence type="predicted"/>
<comment type="caution">
    <text evidence="3">The sequence shown here is derived from an EMBL/GenBank/DDBJ whole genome shotgun (WGS) entry which is preliminary data.</text>
</comment>
<feature type="region of interest" description="Disordered" evidence="1">
    <location>
        <begin position="1"/>
        <end position="29"/>
    </location>
</feature>
<sequence>MPPIYPLLPTTEGSEGEQSKEQKPEREPRNLVLFFDGTGNEFTGSDKDTNVVKLLNMMDRNACNQYHYYQSAFIESESYLVTYGFPAGIGTYDVKEKTVHKSSFGEMKSSFWKMVDQGIGITFDAHVIAGYRFLMQYYAPGDRIYVFGFSRGAYTARFLSRMVFTVGLLCKGNEEMVPFAYRLYQRHLNGEFKAAKKGDHHLSQHNDYKTNQSAKKCTAATCELVAFSDTFCWRAPRAGTNIKVFFLGLWDCVNSVSVLEKKTTANVKVQGTADIIRHAVAVDERRVKFKPALFDQDKASKGIREEHIKEVWFPGSHSDVGGGWHPESDFLSTDDKKATISLRLESWKKLRKLRRESKKGGQNDWGQCEQSHATLEELDECEDEHSKSYCSKNQCGRCRNDGQHDYCSHRYRMRPCQLSDAPLYWMIQEVEEADKRQRGEKDFWPDGKGIRWVPEKVADFKIRYLYHKHDAVLASLHDPLKFGFGDTIGSVLFWNFLEFYPLTKRWELKRETVRADKEHAVDKEHAADTYRSHWHWQMFPLNMGETRDIPCDAVLHSSLVERIKKRPTYRPVNNSGEIDGKETPYCLITDNKQEISPKIIERPPAESEDLYRGYYTFRDETTKSG</sequence>
<dbReference type="PANTHER" id="PTHR33840:SF2">
    <property type="entry name" value="TLE1 PHOSPHOLIPASE DOMAIN-CONTAINING PROTEIN"/>
    <property type="match status" value="1"/>
</dbReference>
<dbReference type="GeneID" id="69013199"/>
<dbReference type="EMBL" id="WVTB01000036">
    <property type="protein sequence ID" value="KAF3806288.1"/>
    <property type="molecule type" value="Genomic_DNA"/>
</dbReference>
<reference evidence="3" key="2">
    <citation type="submission" date="2020-03" db="EMBL/GenBank/DDBJ databases">
        <authorList>
            <person name="Fu F.-F."/>
            <person name="Chen J."/>
        </authorList>
    </citation>
    <scope>NUCLEOTIDE SEQUENCE</scope>
    <source>
        <strain evidence="3">Lc1</strain>
    </source>
</reference>
<dbReference type="RefSeq" id="XP_045265447.1">
    <property type="nucleotide sequence ID" value="XM_045406064.1"/>
</dbReference>
<evidence type="ECO:0000259" key="2">
    <source>
        <dbReference type="Pfam" id="PF09994"/>
    </source>
</evidence>
<accession>A0A8H4CLR7</accession>
<organism evidence="3 4">
    <name type="scientific">Colletotrichum gloeosporioides</name>
    <name type="common">Anthracnose fungus</name>
    <name type="synonym">Glomerella cingulata</name>
    <dbReference type="NCBI Taxonomy" id="474922"/>
    <lineage>
        <taxon>Eukaryota</taxon>
        <taxon>Fungi</taxon>
        <taxon>Dikarya</taxon>
        <taxon>Ascomycota</taxon>
        <taxon>Pezizomycotina</taxon>
        <taxon>Sordariomycetes</taxon>
        <taxon>Hypocreomycetidae</taxon>
        <taxon>Glomerellales</taxon>
        <taxon>Glomerellaceae</taxon>
        <taxon>Colletotrichum</taxon>
        <taxon>Colletotrichum gloeosporioides species complex</taxon>
    </lineage>
</organism>
<keyword evidence="4" id="KW-1185">Reference proteome</keyword>
<evidence type="ECO:0000313" key="3">
    <source>
        <dbReference type="EMBL" id="KAF3806288.1"/>
    </source>
</evidence>
<feature type="domain" description="T6SS Phospholipase effector Tle1-like catalytic" evidence="2">
    <location>
        <begin position="29"/>
        <end position="329"/>
    </location>
</feature>
<dbReference type="InterPro" id="IPR018712">
    <property type="entry name" value="Tle1-like_cat"/>
</dbReference>
<feature type="compositionally biased region" description="Basic and acidic residues" evidence="1">
    <location>
        <begin position="17"/>
        <end position="29"/>
    </location>
</feature>
<gene>
    <name evidence="3" type="ORF">GCG54_00006050</name>
</gene>